<dbReference type="KEGG" id="gey:QMQ05_03380"/>
<evidence type="ECO:0000256" key="1">
    <source>
        <dbReference type="ARBA" id="ARBA00023002"/>
    </source>
</evidence>
<protein>
    <submittedName>
        <fullName evidence="2">FAD-dependent oxidoreductase</fullName>
    </submittedName>
</protein>
<dbReference type="Proteomes" id="UP001486888">
    <property type="component" value="Chromosome"/>
</dbReference>
<dbReference type="PRINTS" id="PR00368">
    <property type="entry name" value="FADPNR"/>
</dbReference>
<dbReference type="EMBL" id="CP125942">
    <property type="protein sequence ID" value="XAO46588.1"/>
    <property type="molecule type" value="Genomic_DNA"/>
</dbReference>
<proteinExistence type="predicted"/>
<reference evidence="2 3" key="1">
    <citation type="submission" date="2023-05" db="EMBL/GenBank/DDBJ databases">
        <title>Glutamicibacter sp. B1, complete genome.</title>
        <authorList>
            <person name="Long Y.H."/>
            <person name="Fang T."/>
            <person name="Li X.Y."/>
        </authorList>
    </citation>
    <scope>NUCLEOTIDE SEQUENCE [LARGE SCALE GENOMIC DNA]</scope>
    <source>
        <strain evidence="2 3">B1</strain>
    </source>
</reference>
<dbReference type="InterPro" id="IPR050982">
    <property type="entry name" value="Auxin_biosynth/cation_transpt"/>
</dbReference>
<keyword evidence="1" id="KW-0560">Oxidoreductase</keyword>
<dbReference type="RefSeq" id="WP_345473013.1">
    <property type="nucleotide sequence ID" value="NZ_CP125942.1"/>
</dbReference>
<dbReference type="AlphaFoldDB" id="A0AAU6WEP4"/>
<dbReference type="PANTHER" id="PTHR43539">
    <property type="entry name" value="FLAVIN-BINDING MONOOXYGENASE-LIKE PROTEIN (AFU_ORTHOLOGUE AFUA_4G09220)"/>
    <property type="match status" value="1"/>
</dbReference>
<accession>A0AAU6WEP4</accession>
<dbReference type="PRINTS" id="PR00469">
    <property type="entry name" value="PNDRDTASEII"/>
</dbReference>
<evidence type="ECO:0000313" key="3">
    <source>
        <dbReference type="Proteomes" id="UP001486888"/>
    </source>
</evidence>
<dbReference type="SUPFAM" id="SSF51905">
    <property type="entry name" value="FAD/NAD(P)-binding domain"/>
    <property type="match status" value="1"/>
</dbReference>
<keyword evidence="3" id="KW-1185">Reference proteome</keyword>
<name>A0AAU6WEP4_9MICC</name>
<evidence type="ECO:0000313" key="2">
    <source>
        <dbReference type="EMBL" id="XAO46588.1"/>
    </source>
</evidence>
<dbReference type="Gene3D" id="3.50.50.60">
    <property type="entry name" value="FAD/NAD(P)-binding domain"/>
    <property type="match status" value="1"/>
</dbReference>
<dbReference type="Pfam" id="PF13738">
    <property type="entry name" value="Pyr_redox_3"/>
    <property type="match status" value="1"/>
</dbReference>
<organism evidence="2 3">
    <name type="scientific">Glutamicibacter ectropisis</name>
    <dbReference type="NCBI Taxonomy" id="3046593"/>
    <lineage>
        <taxon>Bacteria</taxon>
        <taxon>Bacillati</taxon>
        <taxon>Actinomycetota</taxon>
        <taxon>Actinomycetes</taxon>
        <taxon>Micrococcales</taxon>
        <taxon>Micrococcaceae</taxon>
        <taxon>Glutamicibacter</taxon>
    </lineage>
</organism>
<dbReference type="InterPro" id="IPR036188">
    <property type="entry name" value="FAD/NAD-bd_sf"/>
</dbReference>
<dbReference type="GO" id="GO:0050660">
    <property type="term" value="F:flavin adenine dinucleotide binding"/>
    <property type="evidence" value="ECO:0007669"/>
    <property type="project" value="TreeGrafter"/>
</dbReference>
<gene>
    <name evidence="2" type="ORF">QMQ05_03380</name>
</gene>
<dbReference type="PANTHER" id="PTHR43539:SF78">
    <property type="entry name" value="FLAVIN-CONTAINING MONOOXYGENASE"/>
    <property type="match status" value="1"/>
</dbReference>
<dbReference type="GO" id="GO:0004497">
    <property type="term" value="F:monooxygenase activity"/>
    <property type="evidence" value="ECO:0007669"/>
    <property type="project" value="TreeGrafter"/>
</dbReference>
<sequence length="350" mass="38106">MFPVTLYVYSTIVIGAGQAGLSAAYHLAKRGVDFLVLDANPEPGGAWQNRWDTLTLGATHHIHPLPDFPLEVQDSSRPASQVVKEYYGEYERKFALPVRHSVTVSSVQRVDDHFEVYADQRYTARTIINATGTWTNPFWPVYPGHFDGLQVHTNGFVSPAQFAGKRVLVVGGGASATQFIVQLREAGIDTLWSTRQAPDWREVTGTEWGLEVERQVNERTRAGLPPKSVVGTTGLLLNERMRAGIESGALVSRGKIARLESDAVLFTDGSREHIDAILWATGFRHAHRHLRELKLHTAAGGIVMADDGVSTTMPGIFFVGYGASASTLGATRAGRKAALAASKYLASVPT</sequence>